<organism evidence="5">
    <name type="scientific">marine metagenome</name>
    <dbReference type="NCBI Taxonomy" id="408172"/>
    <lineage>
        <taxon>unclassified sequences</taxon>
        <taxon>metagenomes</taxon>
        <taxon>ecological metagenomes</taxon>
    </lineage>
</organism>
<keyword evidence="2" id="KW-0479">Metal-binding</keyword>
<sequence length="196" mass="21391">MKLKVGGMSVAEDVERVKVVRDTGGSSFNLAVDANQAWSLKEAIEFANACESLNLNWIEEPVYWDDDINDLAILKKETEIPICAGQSEVTVAGVARLIEAGAIDICNLHPGYVGGVTPWLKSAELARQNGLRVANTGEPQLSASLMLTCEHGMSVEIYHPDRDPVFPLHCPAFAERFDGQIRPVDLKGWGIVPAEY</sequence>
<dbReference type="PANTHER" id="PTHR13794">
    <property type="entry name" value="ENOLASE SUPERFAMILY, MANDELATE RACEMASE"/>
    <property type="match status" value="1"/>
</dbReference>
<dbReference type="EMBL" id="UINC01227796">
    <property type="protein sequence ID" value="SVE58833.1"/>
    <property type="molecule type" value="Genomic_DNA"/>
</dbReference>
<dbReference type="SFLD" id="SFLDS00001">
    <property type="entry name" value="Enolase"/>
    <property type="match status" value="1"/>
</dbReference>
<evidence type="ECO:0000256" key="1">
    <source>
        <dbReference type="ARBA" id="ARBA00001946"/>
    </source>
</evidence>
<dbReference type="GO" id="GO:0016836">
    <property type="term" value="F:hydro-lyase activity"/>
    <property type="evidence" value="ECO:0007669"/>
    <property type="project" value="TreeGrafter"/>
</dbReference>
<keyword evidence="3" id="KW-0460">Magnesium</keyword>
<dbReference type="InterPro" id="IPR036849">
    <property type="entry name" value="Enolase-like_C_sf"/>
</dbReference>
<dbReference type="GO" id="GO:0000287">
    <property type="term" value="F:magnesium ion binding"/>
    <property type="evidence" value="ECO:0007669"/>
    <property type="project" value="TreeGrafter"/>
</dbReference>
<dbReference type="Pfam" id="PF13378">
    <property type="entry name" value="MR_MLE_C"/>
    <property type="match status" value="1"/>
</dbReference>
<evidence type="ECO:0000256" key="2">
    <source>
        <dbReference type="ARBA" id="ARBA00022723"/>
    </source>
</evidence>
<evidence type="ECO:0000313" key="5">
    <source>
        <dbReference type="EMBL" id="SVE58833.1"/>
    </source>
</evidence>
<dbReference type="SMART" id="SM00922">
    <property type="entry name" value="MR_MLE"/>
    <property type="match status" value="1"/>
</dbReference>
<protein>
    <recommendedName>
        <fullName evidence="4">Mandelate racemase/muconate lactonizing enzyme C-terminal domain-containing protein</fullName>
    </recommendedName>
</protein>
<feature type="domain" description="Mandelate racemase/muconate lactonizing enzyme C-terminal" evidence="4">
    <location>
        <begin position="10"/>
        <end position="81"/>
    </location>
</feature>
<dbReference type="PANTHER" id="PTHR13794:SF58">
    <property type="entry name" value="MITOCHONDRIAL ENOLASE SUPERFAMILY MEMBER 1"/>
    <property type="match status" value="1"/>
</dbReference>
<dbReference type="SUPFAM" id="SSF51604">
    <property type="entry name" value="Enolase C-terminal domain-like"/>
    <property type="match status" value="1"/>
</dbReference>
<evidence type="ECO:0000256" key="3">
    <source>
        <dbReference type="ARBA" id="ARBA00022842"/>
    </source>
</evidence>
<proteinExistence type="predicted"/>
<dbReference type="InterPro" id="IPR046945">
    <property type="entry name" value="RHMD-like"/>
</dbReference>
<dbReference type="AlphaFoldDB" id="A0A383EQU1"/>
<dbReference type="Gene3D" id="3.20.20.120">
    <property type="entry name" value="Enolase-like C-terminal domain"/>
    <property type="match status" value="1"/>
</dbReference>
<accession>A0A383EQU1</accession>
<evidence type="ECO:0000259" key="4">
    <source>
        <dbReference type="SMART" id="SM00922"/>
    </source>
</evidence>
<dbReference type="InterPro" id="IPR013342">
    <property type="entry name" value="Mandelate_racemase_C"/>
</dbReference>
<reference evidence="5" key="1">
    <citation type="submission" date="2018-05" db="EMBL/GenBank/DDBJ databases">
        <authorList>
            <person name="Lanie J.A."/>
            <person name="Ng W.-L."/>
            <person name="Kazmierczak K.M."/>
            <person name="Andrzejewski T.M."/>
            <person name="Davidsen T.M."/>
            <person name="Wayne K.J."/>
            <person name="Tettelin H."/>
            <person name="Glass J.I."/>
            <person name="Rusch D."/>
            <person name="Podicherti R."/>
            <person name="Tsui H.-C.T."/>
            <person name="Winkler M.E."/>
        </authorList>
    </citation>
    <scope>NUCLEOTIDE SEQUENCE</scope>
</reference>
<dbReference type="GO" id="GO:0016052">
    <property type="term" value="P:carbohydrate catabolic process"/>
    <property type="evidence" value="ECO:0007669"/>
    <property type="project" value="TreeGrafter"/>
</dbReference>
<comment type="cofactor">
    <cofactor evidence="1">
        <name>Mg(2+)</name>
        <dbReference type="ChEBI" id="CHEBI:18420"/>
    </cofactor>
</comment>
<dbReference type="InterPro" id="IPR029065">
    <property type="entry name" value="Enolase_C-like"/>
</dbReference>
<gene>
    <name evidence="5" type="ORF">METZ01_LOCUS511687</name>
</gene>
<name>A0A383EQU1_9ZZZZ</name>